<dbReference type="Proteomes" id="UP000286097">
    <property type="component" value="Unassembled WGS sequence"/>
</dbReference>
<evidence type="ECO:0000313" key="1">
    <source>
        <dbReference type="EMBL" id="RQM13693.1"/>
    </source>
</evidence>
<dbReference type="VEuPathDB" id="FungiDB:DD237_003197"/>
<dbReference type="EMBL" id="QKXF01000242">
    <property type="protein sequence ID" value="RQM13693.1"/>
    <property type="molecule type" value="Genomic_DNA"/>
</dbReference>
<dbReference type="AlphaFoldDB" id="A0A425C9I4"/>
<evidence type="ECO:0000313" key="2">
    <source>
        <dbReference type="Proteomes" id="UP000286097"/>
    </source>
</evidence>
<reference evidence="1 2" key="1">
    <citation type="submission" date="2018-06" db="EMBL/GenBank/DDBJ databases">
        <title>Comparative genomics of downy mildews reveals potential adaptations to biotrophy.</title>
        <authorList>
            <person name="Fletcher K."/>
            <person name="Klosterman S.J."/>
            <person name="Derevnina L."/>
            <person name="Martin F."/>
            <person name="Koike S."/>
            <person name="Reyes Chin-Wo S."/>
            <person name="Mou B."/>
            <person name="Michelmore R."/>
        </authorList>
    </citation>
    <scope>NUCLEOTIDE SEQUENCE [LARGE SCALE GENOMIC DNA]</scope>
    <source>
        <strain evidence="1 2">R13</strain>
    </source>
</reference>
<accession>A0A425C9I4</accession>
<sequence>MRKVSIGHTEFYYAARREKQTTYGSSRDCVCVVVSSRNGVVWSVAMAWREQSRWRGVSSRDGVALAVATSGRIACLLDRMARAQ</sequence>
<comment type="caution">
    <text evidence="1">The sequence shown here is derived from an EMBL/GenBank/DDBJ whole genome shotgun (WGS) entry which is preliminary data.</text>
</comment>
<proteinExistence type="predicted"/>
<name>A0A425C9I4_9STRA</name>
<protein>
    <submittedName>
        <fullName evidence="1">Uncharacterized protein</fullName>
    </submittedName>
</protein>
<organism evidence="1 2">
    <name type="scientific">Peronospora effusa</name>
    <dbReference type="NCBI Taxonomy" id="542832"/>
    <lineage>
        <taxon>Eukaryota</taxon>
        <taxon>Sar</taxon>
        <taxon>Stramenopiles</taxon>
        <taxon>Oomycota</taxon>
        <taxon>Peronosporomycetes</taxon>
        <taxon>Peronosporales</taxon>
        <taxon>Peronosporaceae</taxon>
        <taxon>Peronospora</taxon>
    </lineage>
</organism>
<gene>
    <name evidence="1" type="ORF">DD237_003197</name>
</gene>